<dbReference type="Gene3D" id="3.30.310.110">
    <property type="entry name" value="XisI-like"/>
    <property type="match status" value="1"/>
</dbReference>
<evidence type="ECO:0000313" key="2">
    <source>
        <dbReference type="Proteomes" id="UP000245802"/>
    </source>
</evidence>
<name>A0A2Z3H1K5_9BACT</name>
<keyword evidence="2" id="KW-1185">Reference proteome</keyword>
<dbReference type="SUPFAM" id="SSF143847">
    <property type="entry name" value="XisI-like"/>
    <property type="match status" value="1"/>
</dbReference>
<dbReference type="EMBL" id="CP025958">
    <property type="protein sequence ID" value="AWM40649.1"/>
    <property type="molecule type" value="Genomic_DNA"/>
</dbReference>
<dbReference type="Proteomes" id="UP000245802">
    <property type="component" value="Chromosome"/>
</dbReference>
<dbReference type="OrthoDB" id="467081at2"/>
<reference evidence="1 2" key="1">
    <citation type="submission" date="2018-01" db="EMBL/GenBank/DDBJ databases">
        <title>G. obscuriglobus.</title>
        <authorList>
            <person name="Franke J."/>
            <person name="Blomberg W."/>
            <person name="Selmecki A."/>
        </authorList>
    </citation>
    <scope>NUCLEOTIDE SEQUENCE [LARGE SCALE GENOMIC DNA]</scope>
    <source>
        <strain evidence="1 2">DSM 5831</strain>
    </source>
</reference>
<dbReference type="CDD" id="cd16382">
    <property type="entry name" value="XisI-like"/>
    <property type="match status" value="1"/>
</dbReference>
<gene>
    <name evidence="1" type="ORF">C1280_29140</name>
</gene>
<sequence length="112" mass="12692">MDKLTGYRRAVRHVLDGYASWLARPGSSIRYEVVFDPVLDHFELVRFGWDGGRRVHGVMFHLDIIDGKIWVRYDGTDRPIAEELVRAGVPKGDIVLAEHPPEVRPHTGYGVG</sequence>
<dbReference type="AlphaFoldDB" id="A0A2Z3H1K5"/>
<dbReference type="InterPro" id="IPR014968">
    <property type="entry name" value="XisI"/>
</dbReference>
<evidence type="ECO:0000313" key="1">
    <source>
        <dbReference type="EMBL" id="AWM40649.1"/>
    </source>
</evidence>
<protein>
    <submittedName>
        <fullName evidence="1">XisI protein</fullName>
    </submittedName>
</protein>
<dbReference type="RefSeq" id="WP_029601045.1">
    <property type="nucleotide sequence ID" value="NZ_CP025958.1"/>
</dbReference>
<dbReference type="Pfam" id="PF08869">
    <property type="entry name" value="XisI"/>
    <property type="match status" value="1"/>
</dbReference>
<dbReference type="InterPro" id="IPR035943">
    <property type="entry name" value="XisI-like_sf"/>
</dbReference>
<dbReference type="KEGG" id="gog:C1280_29140"/>
<proteinExistence type="predicted"/>
<organism evidence="1 2">
    <name type="scientific">Gemmata obscuriglobus</name>
    <dbReference type="NCBI Taxonomy" id="114"/>
    <lineage>
        <taxon>Bacteria</taxon>
        <taxon>Pseudomonadati</taxon>
        <taxon>Planctomycetota</taxon>
        <taxon>Planctomycetia</taxon>
        <taxon>Gemmatales</taxon>
        <taxon>Gemmataceae</taxon>
        <taxon>Gemmata</taxon>
    </lineage>
</organism>
<accession>A0A2Z3H1K5</accession>